<dbReference type="RefSeq" id="WP_256933059.1">
    <property type="nucleotide sequence ID" value="NZ_FMBI01000039.1"/>
</dbReference>
<gene>
    <name evidence="1" type="ORF">BTT61001_04897</name>
</gene>
<reference evidence="1 2" key="1">
    <citation type="submission" date="2016-08" db="EMBL/GenBank/DDBJ databases">
        <authorList>
            <person name="Seilhamer J.J."/>
        </authorList>
    </citation>
    <scope>NUCLEOTIDE SEQUENCE [LARGE SCALE GENOMIC DNA]</scope>
    <source>
        <strain evidence="1 2">IEBC_T61001</strain>
    </source>
</reference>
<dbReference type="EMBL" id="FMBI01000039">
    <property type="protein sequence ID" value="SCC60460.1"/>
    <property type="molecule type" value="Genomic_DNA"/>
</dbReference>
<accession>A0A1C4FX04</accession>
<sequence>MNKPKIDKQAEQSMNDFWKKASEILKRNPLNIEKRNKSNKN</sequence>
<name>A0A1C4FX04_BACTU</name>
<proteinExistence type="predicted"/>
<evidence type="ECO:0000313" key="1">
    <source>
        <dbReference type="EMBL" id="SCC60460.1"/>
    </source>
</evidence>
<protein>
    <submittedName>
        <fullName evidence="1">Uncharacterized protein</fullName>
    </submittedName>
</protein>
<dbReference type="AlphaFoldDB" id="A0A1C4FX04"/>
<organism evidence="1 2">
    <name type="scientific">Bacillus thuringiensis</name>
    <dbReference type="NCBI Taxonomy" id="1428"/>
    <lineage>
        <taxon>Bacteria</taxon>
        <taxon>Bacillati</taxon>
        <taxon>Bacillota</taxon>
        <taxon>Bacilli</taxon>
        <taxon>Bacillales</taxon>
        <taxon>Bacillaceae</taxon>
        <taxon>Bacillus</taxon>
        <taxon>Bacillus cereus group</taxon>
    </lineage>
</organism>
<dbReference type="Proteomes" id="UP000195991">
    <property type="component" value="Unassembled WGS sequence"/>
</dbReference>
<evidence type="ECO:0000313" key="2">
    <source>
        <dbReference type="Proteomes" id="UP000195991"/>
    </source>
</evidence>